<protein>
    <recommendedName>
        <fullName evidence="1">Thioesterase domain-containing protein</fullName>
    </recommendedName>
</protein>
<organism evidence="2 3">
    <name type="scientific">Hyphococcus luteus</name>
    <dbReference type="NCBI Taxonomy" id="2058213"/>
    <lineage>
        <taxon>Bacteria</taxon>
        <taxon>Pseudomonadati</taxon>
        <taxon>Pseudomonadota</taxon>
        <taxon>Alphaproteobacteria</taxon>
        <taxon>Parvularculales</taxon>
        <taxon>Parvularculaceae</taxon>
        <taxon>Hyphococcus</taxon>
    </lineage>
</organism>
<dbReference type="SUPFAM" id="SSF54637">
    <property type="entry name" value="Thioesterase/thiol ester dehydrase-isomerase"/>
    <property type="match status" value="1"/>
</dbReference>
<evidence type="ECO:0000313" key="3">
    <source>
        <dbReference type="Proteomes" id="UP000239504"/>
    </source>
</evidence>
<dbReference type="EMBL" id="PJCH01000013">
    <property type="protein sequence ID" value="PQA86648.1"/>
    <property type="molecule type" value="Genomic_DNA"/>
</dbReference>
<dbReference type="CDD" id="cd03443">
    <property type="entry name" value="PaaI_thioesterase"/>
    <property type="match status" value="1"/>
</dbReference>
<dbReference type="AlphaFoldDB" id="A0A2S7K2H6"/>
<dbReference type="GO" id="GO:0016790">
    <property type="term" value="F:thiolester hydrolase activity"/>
    <property type="evidence" value="ECO:0007669"/>
    <property type="project" value="UniProtKB-ARBA"/>
</dbReference>
<dbReference type="Gene3D" id="3.10.129.10">
    <property type="entry name" value="Hotdog Thioesterase"/>
    <property type="match status" value="1"/>
</dbReference>
<name>A0A2S7K2H6_9PROT</name>
<feature type="domain" description="Thioesterase" evidence="1">
    <location>
        <begin position="68"/>
        <end position="142"/>
    </location>
</feature>
<dbReference type="InterPro" id="IPR029069">
    <property type="entry name" value="HotDog_dom_sf"/>
</dbReference>
<proteinExistence type="predicted"/>
<dbReference type="OrthoDB" id="9813158at2"/>
<dbReference type="Pfam" id="PF03061">
    <property type="entry name" value="4HBT"/>
    <property type="match status" value="1"/>
</dbReference>
<dbReference type="Proteomes" id="UP000239504">
    <property type="component" value="Unassembled WGS sequence"/>
</dbReference>
<comment type="caution">
    <text evidence="2">The sequence shown here is derived from an EMBL/GenBank/DDBJ whole genome shotgun (WGS) entry which is preliminary data.</text>
</comment>
<reference evidence="2 3" key="1">
    <citation type="submission" date="2017-12" db="EMBL/GenBank/DDBJ databases">
        <authorList>
            <person name="Hurst M.R.H."/>
        </authorList>
    </citation>
    <scope>NUCLEOTIDE SEQUENCE [LARGE SCALE GENOMIC DNA]</scope>
    <source>
        <strain evidence="2 3">SY-3-19</strain>
    </source>
</reference>
<gene>
    <name evidence="2" type="ORF">CW354_16085</name>
</gene>
<accession>A0A2S7K2H6</accession>
<dbReference type="InterPro" id="IPR006683">
    <property type="entry name" value="Thioestr_dom"/>
</dbReference>
<sequence>MTMNIRQPRMSPSNSSDAPPWADLMKSFFSGSHQLFAALDMEPSKIAADEVCVFATIPAFFSCEGEGGCAHPGAYTIILDTVFGFSVFAKIQRPQAIATINLKTDYLRPIEIGAKVICSAECFAINGNIARTRGQIVDYDGRPLASAAGAFMIGSGGPDFARIAEGPHA</sequence>
<dbReference type="RefSeq" id="WP_104831123.1">
    <property type="nucleotide sequence ID" value="NZ_PJCH01000013.1"/>
</dbReference>
<keyword evidence="3" id="KW-1185">Reference proteome</keyword>
<evidence type="ECO:0000259" key="1">
    <source>
        <dbReference type="Pfam" id="PF03061"/>
    </source>
</evidence>
<evidence type="ECO:0000313" key="2">
    <source>
        <dbReference type="EMBL" id="PQA86648.1"/>
    </source>
</evidence>